<name>A0A562QCG6_9BACI</name>
<evidence type="ECO:0000313" key="2">
    <source>
        <dbReference type="Proteomes" id="UP000315711"/>
    </source>
</evidence>
<accession>A0A562QCG6</accession>
<dbReference type="RefSeq" id="WP_144451238.1">
    <property type="nucleotide sequence ID" value="NZ_VLKZ01000009.1"/>
</dbReference>
<keyword evidence="2" id="KW-1185">Reference proteome</keyword>
<organism evidence="1 2">
    <name type="scientific">Halalkalibacter nanhaiisediminis</name>
    <dbReference type="NCBI Taxonomy" id="688079"/>
    <lineage>
        <taxon>Bacteria</taxon>
        <taxon>Bacillati</taxon>
        <taxon>Bacillota</taxon>
        <taxon>Bacilli</taxon>
        <taxon>Bacillales</taxon>
        <taxon>Bacillaceae</taxon>
        <taxon>Halalkalibacter</taxon>
    </lineage>
</organism>
<dbReference type="AlphaFoldDB" id="A0A562QCG6"/>
<dbReference type="OrthoDB" id="2868833at2"/>
<reference evidence="1 2" key="1">
    <citation type="journal article" date="2015" name="Stand. Genomic Sci.">
        <title>Genomic Encyclopedia of Bacterial and Archaeal Type Strains, Phase III: the genomes of soil and plant-associated and newly described type strains.</title>
        <authorList>
            <person name="Whitman W.B."/>
            <person name="Woyke T."/>
            <person name="Klenk H.P."/>
            <person name="Zhou Y."/>
            <person name="Lilburn T.G."/>
            <person name="Beck B.J."/>
            <person name="De Vos P."/>
            <person name="Vandamme P."/>
            <person name="Eisen J.A."/>
            <person name="Garrity G."/>
            <person name="Hugenholtz P."/>
            <person name="Kyrpides N.C."/>
        </authorList>
    </citation>
    <scope>NUCLEOTIDE SEQUENCE [LARGE SCALE GENOMIC DNA]</scope>
    <source>
        <strain evidence="1 2">CGMCC 1.10116</strain>
    </source>
</reference>
<dbReference type="Proteomes" id="UP000315711">
    <property type="component" value="Unassembled WGS sequence"/>
</dbReference>
<comment type="caution">
    <text evidence="1">The sequence shown here is derived from an EMBL/GenBank/DDBJ whole genome shotgun (WGS) entry which is preliminary data.</text>
</comment>
<evidence type="ECO:0000313" key="1">
    <source>
        <dbReference type="EMBL" id="TWI54442.1"/>
    </source>
</evidence>
<protein>
    <recommendedName>
        <fullName evidence="3">Gas vesicle protein</fullName>
    </recommendedName>
</protein>
<proteinExistence type="predicted"/>
<gene>
    <name evidence="1" type="ORF">IQ10_02994</name>
</gene>
<dbReference type="EMBL" id="VLKZ01000009">
    <property type="protein sequence ID" value="TWI54442.1"/>
    <property type="molecule type" value="Genomic_DNA"/>
</dbReference>
<sequence>MDKKCNTVCKGLWIGGAVALSIVLANKERRTMLVTELKRAKDGTSEVLGFIRDNREQIFEQVRSTASEVSNVIRDISEDIRQIGETAAHLKESSEEIVKATKDAATEMKNLKQN</sequence>
<evidence type="ECO:0008006" key="3">
    <source>
        <dbReference type="Google" id="ProtNLM"/>
    </source>
</evidence>